<dbReference type="InterPro" id="IPR013762">
    <property type="entry name" value="Integrase-like_cat_sf"/>
</dbReference>
<dbReference type="InterPro" id="IPR050808">
    <property type="entry name" value="Phage_Integrase"/>
</dbReference>
<dbReference type="Proteomes" id="UP000541109">
    <property type="component" value="Unassembled WGS sequence"/>
</dbReference>
<protein>
    <submittedName>
        <fullName evidence="8">Tyrosine-type recombinase/integrase</fullName>
    </submittedName>
</protein>
<feature type="domain" description="Tyr recombinase" evidence="6">
    <location>
        <begin position="200"/>
        <end position="382"/>
    </location>
</feature>
<dbReference type="InterPro" id="IPR044068">
    <property type="entry name" value="CB"/>
</dbReference>
<name>A0A839ABH3_9HYPH</name>
<evidence type="ECO:0000259" key="6">
    <source>
        <dbReference type="PROSITE" id="PS51898"/>
    </source>
</evidence>
<dbReference type="Gene3D" id="1.10.150.130">
    <property type="match status" value="1"/>
</dbReference>
<comment type="caution">
    <text evidence="8">The sequence shown here is derived from an EMBL/GenBank/DDBJ whole genome shotgun (WGS) entry which is preliminary data.</text>
</comment>
<dbReference type="Gene3D" id="1.10.443.10">
    <property type="entry name" value="Intergrase catalytic core"/>
    <property type="match status" value="1"/>
</dbReference>
<evidence type="ECO:0000256" key="1">
    <source>
        <dbReference type="ARBA" id="ARBA00008857"/>
    </source>
</evidence>
<dbReference type="InterPro" id="IPR053876">
    <property type="entry name" value="Phage_int_M"/>
</dbReference>
<dbReference type="InterPro" id="IPR025166">
    <property type="entry name" value="Integrase_DNA_bind_dom"/>
</dbReference>
<reference evidence="8 9" key="1">
    <citation type="submission" date="2020-07" db="EMBL/GenBank/DDBJ databases">
        <title>Stappia sp., F7233, whole genome shotgun sequencing project.</title>
        <authorList>
            <person name="Jiang S."/>
            <person name="Liu Z.W."/>
            <person name="Du Z.J."/>
        </authorList>
    </citation>
    <scope>NUCLEOTIDE SEQUENCE [LARGE SCALE GENOMIC DNA]</scope>
    <source>
        <strain evidence="8 9">F7233</strain>
    </source>
</reference>
<dbReference type="Pfam" id="PF13356">
    <property type="entry name" value="Arm-DNA-bind_3"/>
    <property type="match status" value="1"/>
</dbReference>
<dbReference type="InterPro" id="IPR038488">
    <property type="entry name" value="Integrase_DNA-bd_sf"/>
</dbReference>
<dbReference type="GO" id="GO:0015074">
    <property type="term" value="P:DNA integration"/>
    <property type="evidence" value="ECO:0007669"/>
    <property type="project" value="UniProtKB-KW"/>
</dbReference>
<keyword evidence="2" id="KW-0229">DNA integration</keyword>
<dbReference type="SUPFAM" id="SSF56349">
    <property type="entry name" value="DNA breaking-rejoining enzymes"/>
    <property type="match status" value="1"/>
</dbReference>
<accession>A0A839ABH3</accession>
<dbReference type="RefSeq" id="WP_182164031.1">
    <property type="nucleotide sequence ID" value="NZ_JACFXV010000044.1"/>
</dbReference>
<dbReference type="InterPro" id="IPR010998">
    <property type="entry name" value="Integrase_recombinase_N"/>
</dbReference>
<keyword evidence="3 5" id="KW-0238">DNA-binding</keyword>
<proteinExistence type="inferred from homology"/>
<dbReference type="EMBL" id="JACFXV010000044">
    <property type="protein sequence ID" value="MBA5777030.1"/>
    <property type="molecule type" value="Genomic_DNA"/>
</dbReference>
<evidence type="ECO:0000259" key="7">
    <source>
        <dbReference type="PROSITE" id="PS51900"/>
    </source>
</evidence>
<evidence type="ECO:0000256" key="4">
    <source>
        <dbReference type="ARBA" id="ARBA00023172"/>
    </source>
</evidence>
<keyword evidence="9" id="KW-1185">Reference proteome</keyword>
<keyword evidence="4" id="KW-0233">DNA recombination</keyword>
<gene>
    <name evidence="8" type="ORF">H2509_07785</name>
</gene>
<evidence type="ECO:0000313" key="9">
    <source>
        <dbReference type="Proteomes" id="UP000541109"/>
    </source>
</evidence>
<evidence type="ECO:0000313" key="8">
    <source>
        <dbReference type="EMBL" id="MBA5777030.1"/>
    </source>
</evidence>
<evidence type="ECO:0000256" key="5">
    <source>
        <dbReference type="PROSITE-ProRule" id="PRU01248"/>
    </source>
</evidence>
<dbReference type="Pfam" id="PF00589">
    <property type="entry name" value="Phage_integrase"/>
    <property type="match status" value="1"/>
</dbReference>
<sequence>MPLTDAKIRNLKTPETEKKISDGHGLYLLLKPAGGRLWRVAYRFGGKQKALALGQYPHVSLAEARQKRDAAKDLLAKGVDPSQQVKVDKAMAALASGNIFDVIADEFLAKVTRDGLAETTLMKKRWLLDLARPDLGRRPITAITASEILVALRKVEAQGNYETARRLRATIGQVFRYAIATARADNDPTFGLRGALTTPKVTHRVAITDWQRLAGLVRTIWEYEGALETRAALKLMALLYPRPGELRQANWEEFELDKGVWTIPATRTKMRKEHRKPLPVAAVDILRDLYKLTGTRDLAFPSISAPARPISENTLNAALRRMGFTKEEMTSHGFRATASTLLNESGKWNPDAIEAELGHVGADEVRRAYHRATYWEERVAMAAWWNSEILNLMR</sequence>
<dbReference type="Pfam" id="PF22022">
    <property type="entry name" value="Phage_int_M"/>
    <property type="match status" value="1"/>
</dbReference>
<dbReference type="Gene3D" id="3.30.160.390">
    <property type="entry name" value="Integrase, DNA-binding domain"/>
    <property type="match status" value="1"/>
</dbReference>
<comment type="similarity">
    <text evidence="1">Belongs to the 'phage' integrase family.</text>
</comment>
<dbReference type="PROSITE" id="PS51898">
    <property type="entry name" value="TYR_RECOMBINASE"/>
    <property type="match status" value="1"/>
</dbReference>
<dbReference type="InterPro" id="IPR002104">
    <property type="entry name" value="Integrase_catalytic"/>
</dbReference>
<dbReference type="InterPro" id="IPR011010">
    <property type="entry name" value="DNA_brk_join_enz"/>
</dbReference>
<dbReference type="GO" id="GO:0006310">
    <property type="term" value="P:DNA recombination"/>
    <property type="evidence" value="ECO:0007669"/>
    <property type="project" value="UniProtKB-KW"/>
</dbReference>
<evidence type="ECO:0000256" key="3">
    <source>
        <dbReference type="ARBA" id="ARBA00023125"/>
    </source>
</evidence>
<dbReference type="PANTHER" id="PTHR30629">
    <property type="entry name" value="PROPHAGE INTEGRASE"/>
    <property type="match status" value="1"/>
</dbReference>
<evidence type="ECO:0000256" key="2">
    <source>
        <dbReference type="ARBA" id="ARBA00022908"/>
    </source>
</evidence>
<dbReference type="CDD" id="cd00801">
    <property type="entry name" value="INT_P4_C"/>
    <property type="match status" value="1"/>
</dbReference>
<feature type="domain" description="Core-binding (CB)" evidence="7">
    <location>
        <begin position="98"/>
        <end position="179"/>
    </location>
</feature>
<dbReference type="PANTHER" id="PTHR30629:SF2">
    <property type="entry name" value="PROPHAGE INTEGRASE INTS-RELATED"/>
    <property type="match status" value="1"/>
</dbReference>
<dbReference type="GO" id="GO:0003677">
    <property type="term" value="F:DNA binding"/>
    <property type="evidence" value="ECO:0007669"/>
    <property type="project" value="UniProtKB-UniRule"/>
</dbReference>
<dbReference type="PROSITE" id="PS51900">
    <property type="entry name" value="CB"/>
    <property type="match status" value="1"/>
</dbReference>
<dbReference type="AlphaFoldDB" id="A0A839ABH3"/>
<organism evidence="8 9">
    <name type="scientific">Stappia albiluteola</name>
    <dbReference type="NCBI Taxonomy" id="2758565"/>
    <lineage>
        <taxon>Bacteria</taxon>
        <taxon>Pseudomonadati</taxon>
        <taxon>Pseudomonadota</taxon>
        <taxon>Alphaproteobacteria</taxon>
        <taxon>Hyphomicrobiales</taxon>
        <taxon>Stappiaceae</taxon>
        <taxon>Stappia</taxon>
    </lineage>
</organism>